<protein>
    <submittedName>
        <fullName evidence="1">BnaC09g54750D protein</fullName>
    </submittedName>
</protein>
<dbReference type="PaxDb" id="3708-A0A078JDK7"/>
<dbReference type="EMBL" id="LK034909">
    <property type="protein sequence ID" value="CDY65708.1"/>
    <property type="molecule type" value="Genomic_DNA"/>
</dbReference>
<reference evidence="1 2" key="1">
    <citation type="journal article" date="2014" name="Science">
        <title>Plant genetics. Early allopolyploid evolution in the post-Neolithic Brassica napus oilseed genome.</title>
        <authorList>
            <person name="Chalhoub B."/>
            <person name="Denoeud F."/>
            <person name="Liu S."/>
            <person name="Parkin I.A."/>
            <person name="Tang H."/>
            <person name="Wang X."/>
            <person name="Chiquet J."/>
            <person name="Belcram H."/>
            <person name="Tong C."/>
            <person name="Samans B."/>
            <person name="Correa M."/>
            <person name="Da Silva C."/>
            <person name="Just J."/>
            <person name="Falentin C."/>
            <person name="Koh C.S."/>
            <person name="Le Clainche I."/>
            <person name="Bernard M."/>
            <person name="Bento P."/>
            <person name="Noel B."/>
            <person name="Labadie K."/>
            <person name="Alberti A."/>
            <person name="Charles M."/>
            <person name="Arnaud D."/>
            <person name="Guo H."/>
            <person name="Daviaud C."/>
            <person name="Alamery S."/>
            <person name="Jabbari K."/>
            <person name="Zhao M."/>
            <person name="Edger P.P."/>
            <person name="Chelaifa H."/>
            <person name="Tack D."/>
            <person name="Lassalle G."/>
            <person name="Mestiri I."/>
            <person name="Schnel N."/>
            <person name="Le Paslier M.C."/>
            <person name="Fan G."/>
            <person name="Renault V."/>
            <person name="Bayer P.E."/>
            <person name="Golicz A.A."/>
            <person name="Manoli S."/>
            <person name="Lee T.H."/>
            <person name="Thi V.H."/>
            <person name="Chalabi S."/>
            <person name="Hu Q."/>
            <person name="Fan C."/>
            <person name="Tollenaere R."/>
            <person name="Lu Y."/>
            <person name="Battail C."/>
            <person name="Shen J."/>
            <person name="Sidebottom C.H."/>
            <person name="Wang X."/>
            <person name="Canaguier A."/>
            <person name="Chauveau A."/>
            <person name="Berard A."/>
            <person name="Deniot G."/>
            <person name="Guan M."/>
            <person name="Liu Z."/>
            <person name="Sun F."/>
            <person name="Lim Y.P."/>
            <person name="Lyons E."/>
            <person name="Town C.D."/>
            <person name="Bancroft I."/>
            <person name="Wang X."/>
            <person name="Meng J."/>
            <person name="Ma J."/>
            <person name="Pires J.C."/>
            <person name="King G.J."/>
            <person name="Brunel D."/>
            <person name="Delourme R."/>
            <person name="Renard M."/>
            <person name="Aury J.M."/>
            <person name="Adams K.L."/>
            <person name="Batley J."/>
            <person name="Snowdon R.J."/>
            <person name="Tost J."/>
            <person name="Edwards D."/>
            <person name="Zhou Y."/>
            <person name="Hua W."/>
            <person name="Sharpe A.G."/>
            <person name="Paterson A.H."/>
            <person name="Guan C."/>
            <person name="Wincker P."/>
        </authorList>
    </citation>
    <scope>NUCLEOTIDE SEQUENCE [LARGE SCALE GENOMIC DNA]</scope>
    <source>
        <strain evidence="2">cv. Darmor-bzh</strain>
    </source>
</reference>
<keyword evidence="2" id="KW-1185">Reference proteome</keyword>
<gene>
    <name evidence="1" type="primary">BnaC09g54750D</name>
    <name evidence="1" type="ORF">GSBRNA2T00048053001</name>
</gene>
<organism evidence="1 2">
    <name type="scientific">Brassica napus</name>
    <name type="common">Rape</name>
    <dbReference type="NCBI Taxonomy" id="3708"/>
    <lineage>
        <taxon>Eukaryota</taxon>
        <taxon>Viridiplantae</taxon>
        <taxon>Streptophyta</taxon>
        <taxon>Embryophyta</taxon>
        <taxon>Tracheophyta</taxon>
        <taxon>Spermatophyta</taxon>
        <taxon>Magnoliopsida</taxon>
        <taxon>eudicotyledons</taxon>
        <taxon>Gunneridae</taxon>
        <taxon>Pentapetalae</taxon>
        <taxon>rosids</taxon>
        <taxon>malvids</taxon>
        <taxon>Brassicales</taxon>
        <taxon>Brassicaceae</taxon>
        <taxon>Brassiceae</taxon>
        <taxon>Brassica</taxon>
    </lineage>
</organism>
<evidence type="ECO:0000313" key="1">
    <source>
        <dbReference type="EMBL" id="CDY65708.1"/>
    </source>
</evidence>
<name>A0A078JDK7_BRANA</name>
<sequence>MKNEATRLRFDRKLTVAICCFMETEFRITTLLFPAIYILFSKHQYIIVYFSLGGILRGVHRQVLTLVGCGSGSRIARKNRDLRFYLDDLNAGGYTPQNREAVGLVPAIGDSGCAGGGRRRRFLDGLVAAAALDFRRASLGGCLMAQL</sequence>
<dbReference type="Proteomes" id="UP000028999">
    <property type="component" value="Unassembled WGS sequence"/>
</dbReference>
<accession>A0A078JDK7</accession>
<dbReference type="AlphaFoldDB" id="A0A078JDK7"/>
<evidence type="ECO:0000313" key="2">
    <source>
        <dbReference type="Proteomes" id="UP000028999"/>
    </source>
</evidence>
<dbReference type="Gramene" id="CDY65708">
    <property type="protein sequence ID" value="CDY65708"/>
    <property type="gene ID" value="GSBRNA2T00048053001"/>
</dbReference>
<proteinExistence type="predicted"/>